<dbReference type="InterPro" id="IPR027417">
    <property type="entry name" value="P-loop_NTPase"/>
</dbReference>
<dbReference type="Proteomes" id="UP000238327">
    <property type="component" value="Chromosome"/>
</dbReference>
<feature type="domain" description="Endonuclease GajA/Old nuclease/RecF-like AAA" evidence="1">
    <location>
        <begin position="180"/>
        <end position="335"/>
    </location>
</feature>
<dbReference type="RefSeq" id="WP_106739115.1">
    <property type="nucleotide sequence ID" value="NZ_CP027657.1"/>
</dbReference>
<dbReference type="PANTHER" id="PTHR43581:SF2">
    <property type="entry name" value="EXCINUCLEASE ATPASE SUBUNIT"/>
    <property type="match status" value="1"/>
</dbReference>
<evidence type="ECO:0000313" key="2">
    <source>
        <dbReference type="EMBL" id="AVO54383.1"/>
    </source>
</evidence>
<dbReference type="InterPro" id="IPR041685">
    <property type="entry name" value="AAA_GajA/Old/RecF-like"/>
</dbReference>
<accession>A0A2R3QRK8</accession>
<dbReference type="PANTHER" id="PTHR43581">
    <property type="entry name" value="ATP/GTP PHOSPHATASE"/>
    <property type="match status" value="1"/>
</dbReference>
<reference evidence="2 3" key="1">
    <citation type="submission" date="2018-03" db="EMBL/GenBank/DDBJ databases">
        <title>Complete genome sequence and methylome analysis of Pseudomonas mendocina NEB 698.</title>
        <authorList>
            <person name="Morgan R.D."/>
        </authorList>
    </citation>
    <scope>NUCLEOTIDE SEQUENCE [LARGE SCALE GENOMIC DNA]</scope>
    <source>
        <strain evidence="2 3">NEB698</strain>
    </source>
</reference>
<dbReference type="Pfam" id="PF13175">
    <property type="entry name" value="AAA_15"/>
    <property type="match status" value="1"/>
</dbReference>
<sequence length="580" mass="66503">MEDLIKKLEGMSIENHFDTFIKDATFPNFKNIVPYTKIAFDFPITFVVGGNGSGKSSLLHALWGMPFRSSTSRFWFSTAIDPIEEGGDYGINRYWYTHWCRELKAYLQTKKVRGRRRSDYWEPARALKSDGMDELPPFSDKNAPFRSKDRWNPVKRPVIYLNFKCEFSAFDKFFYFSTELSNEERQDSIKKSAKKLQKVIATGRQSYKPGGKEAIFENRELTDVELKWVSFILGREYIEARYVLHRLYGNMEAPSVIFKRKDLVYSEAFAGSGELAVVRAVIEILKCENNTLILLDEPETSLHPGAQKRLIKFLLDQIIKKKLQVVASTHSPTIIEGMPAKSIKAMEESPTGRMKAVDVTHPQVAFNRLGHMDENKITVVVEDDLLSSLVEIAAIDLDPGEREAIKLYIPPAGASDIFKNLIPSSIHEKRNIFFIVDGDQEIQEDLEEVEDLGDKHLNKLYKIVIKALECEPSYISAEDFKAQRAYLIWLRDRVVCLDTICPELVLLRDILGAEQANKKAKTNQQAKDRLKEEVIKMHFKHDASGLRSLMQFRITPQKDNNSSVVELRKALKKFLSVKLT</sequence>
<evidence type="ECO:0000259" key="1">
    <source>
        <dbReference type="Pfam" id="PF13175"/>
    </source>
</evidence>
<dbReference type="EMBL" id="CP027657">
    <property type="protein sequence ID" value="AVO54383.1"/>
    <property type="molecule type" value="Genomic_DNA"/>
</dbReference>
<gene>
    <name evidence="2" type="ORF">C7A17_16950</name>
</gene>
<protein>
    <recommendedName>
        <fullName evidence="1">Endonuclease GajA/Old nuclease/RecF-like AAA domain-containing protein</fullName>
    </recommendedName>
</protein>
<organism evidence="2 3">
    <name type="scientific">Ectopseudomonas mendocina</name>
    <name type="common">Pseudomonas mendocina</name>
    <dbReference type="NCBI Taxonomy" id="300"/>
    <lineage>
        <taxon>Bacteria</taxon>
        <taxon>Pseudomonadati</taxon>
        <taxon>Pseudomonadota</taxon>
        <taxon>Gammaproteobacteria</taxon>
        <taxon>Pseudomonadales</taxon>
        <taxon>Pseudomonadaceae</taxon>
        <taxon>Ectopseudomonas</taxon>
    </lineage>
</organism>
<dbReference type="Gene3D" id="3.40.50.300">
    <property type="entry name" value="P-loop containing nucleotide triphosphate hydrolases"/>
    <property type="match status" value="1"/>
</dbReference>
<dbReference type="SUPFAM" id="SSF52540">
    <property type="entry name" value="P-loop containing nucleoside triphosphate hydrolases"/>
    <property type="match status" value="1"/>
</dbReference>
<name>A0A2R3QRK8_ECTME</name>
<proteinExistence type="predicted"/>
<dbReference type="OrthoDB" id="9815944at2"/>
<dbReference type="InterPro" id="IPR051396">
    <property type="entry name" value="Bact_Antivir_Def_Nuclease"/>
</dbReference>
<dbReference type="AlphaFoldDB" id="A0A2R3QRK8"/>
<evidence type="ECO:0000313" key="3">
    <source>
        <dbReference type="Proteomes" id="UP000238327"/>
    </source>
</evidence>